<dbReference type="GO" id="GO:0003677">
    <property type="term" value="F:DNA binding"/>
    <property type="evidence" value="ECO:0007669"/>
    <property type="project" value="InterPro"/>
</dbReference>
<feature type="region of interest" description="Disordered" evidence="2">
    <location>
        <begin position="352"/>
        <end position="381"/>
    </location>
</feature>
<dbReference type="InterPro" id="IPR011010">
    <property type="entry name" value="DNA_brk_join_enz"/>
</dbReference>
<dbReference type="Gene3D" id="1.10.443.10">
    <property type="entry name" value="Intergrase catalytic core"/>
    <property type="match status" value="1"/>
</dbReference>
<dbReference type="GO" id="GO:0015074">
    <property type="term" value="P:DNA integration"/>
    <property type="evidence" value="ECO:0007669"/>
    <property type="project" value="InterPro"/>
</dbReference>
<sequence length="510" mass="57323">MATKRFASHTGEEIETKKKLLTPANTNKATDVAVKTLRSYLAETGQEVSFEMFPDEHLNQVLAHFYIDARNETGGHYKSTTLSSLRYGISRFLKEKKNIDILRDSSFKGANVSFGTAMRELKQMGKGEITHYPEINGDDLQKMYNHMLFSSDTPHGLANKVQMDIRLYFCRRGEENMTKMSKKTFKIMEDEFGRKFVTKVEDELMKNRRQNDKEIFSGIMPEIPGSLLCPVKSFDKYIKKLHPGCERLWQRPRDSFGAQDQVWFYNAPIGKHKLATFMSDLSEKCDLSERYTNHSIRTSTITMLARANFPAGHIMAVSGHKSVSSLAQYQRVSNSDKGHMAHCLSAAIHGNNPALQQPKQNRPSATVTSSEAPGDMFAESDLHTRSLPSTRAASLTAAEHQLPLPVRSLPSTRAASLTVAEHQLPLPVRSLPSTRAASLTAAEHQPLLVRDDDIISQEIGGVDLDELFGEFDLPPTTPVHLVSQQQQQNQAQPFIFNNCSFSNVQFVMRK</sequence>
<gene>
    <name evidence="4" type="ORF">V1264_001491</name>
</gene>
<evidence type="ECO:0000313" key="5">
    <source>
        <dbReference type="Proteomes" id="UP001374579"/>
    </source>
</evidence>
<dbReference type="PANTHER" id="PTHR21446">
    <property type="entry name" value="DUF3504 DOMAIN-CONTAINING PROTEIN"/>
    <property type="match status" value="1"/>
</dbReference>
<dbReference type="GO" id="GO:0006310">
    <property type="term" value="P:DNA recombination"/>
    <property type="evidence" value="ECO:0007669"/>
    <property type="project" value="UniProtKB-KW"/>
</dbReference>
<reference evidence="4 5" key="1">
    <citation type="submission" date="2024-02" db="EMBL/GenBank/DDBJ databases">
        <title>Chromosome-scale genome assembly of the rough periwinkle Littorina saxatilis.</title>
        <authorList>
            <person name="De Jode A."/>
            <person name="Faria R."/>
            <person name="Formenti G."/>
            <person name="Sims Y."/>
            <person name="Smith T.P."/>
            <person name="Tracey A."/>
            <person name="Wood J.M.D."/>
            <person name="Zagrodzka Z.B."/>
            <person name="Johannesson K."/>
            <person name="Butlin R.K."/>
            <person name="Leder E.H."/>
        </authorList>
    </citation>
    <scope>NUCLEOTIDE SEQUENCE [LARGE SCALE GENOMIC DNA]</scope>
    <source>
        <strain evidence="4">Snail1</strain>
        <tissue evidence="4">Muscle</tissue>
    </source>
</reference>
<dbReference type="InterPro" id="IPR002104">
    <property type="entry name" value="Integrase_catalytic"/>
</dbReference>
<evidence type="ECO:0000313" key="4">
    <source>
        <dbReference type="EMBL" id="KAK7115662.1"/>
    </source>
</evidence>
<name>A0AAN9C1M7_9CAEN</name>
<dbReference type="InterPro" id="IPR013762">
    <property type="entry name" value="Integrase-like_cat_sf"/>
</dbReference>
<evidence type="ECO:0000256" key="2">
    <source>
        <dbReference type="SAM" id="MobiDB-lite"/>
    </source>
</evidence>
<dbReference type="EMBL" id="JBAMIC010000001">
    <property type="protein sequence ID" value="KAK7115662.1"/>
    <property type="molecule type" value="Genomic_DNA"/>
</dbReference>
<keyword evidence="5" id="KW-1185">Reference proteome</keyword>
<dbReference type="InterPro" id="IPR052787">
    <property type="entry name" value="MAVS"/>
</dbReference>
<dbReference type="PANTHER" id="PTHR21446:SF6">
    <property type="entry name" value="MITOCHONDRIAL ANTIVIRAL-SIGNALING PROTEIN"/>
    <property type="match status" value="1"/>
</dbReference>
<organism evidence="4 5">
    <name type="scientific">Littorina saxatilis</name>
    <dbReference type="NCBI Taxonomy" id="31220"/>
    <lineage>
        <taxon>Eukaryota</taxon>
        <taxon>Metazoa</taxon>
        <taxon>Spiralia</taxon>
        <taxon>Lophotrochozoa</taxon>
        <taxon>Mollusca</taxon>
        <taxon>Gastropoda</taxon>
        <taxon>Caenogastropoda</taxon>
        <taxon>Littorinimorpha</taxon>
        <taxon>Littorinoidea</taxon>
        <taxon>Littorinidae</taxon>
        <taxon>Littorina</taxon>
    </lineage>
</organism>
<keyword evidence="1" id="KW-0233">DNA recombination</keyword>
<feature type="compositionally biased region" description="Polar residues" evidence="2">
    <location>
        <begin position="353"/>
        <end position="371"/>
    </location>
</feature>
<evidence type="ECO:0000259" key="3">
    <source>
        <dbReference type="Pfam" id="PF00589"/>
    </source>
</evidence>
<feature type="domain" description="Tyr recombinase" evidence="3">
    <location>
        <begin position="262"/>
        <end position="333"/>
    </location>
</feature>
<proteinExistence type="predicted"/>
<dbReference type="Proteomes" id="UP001374579">
    <property type="component" value="Unassembled WGS sequence"/>
</dbReference>
<dbReference type="SUPFAM" id="SSF56349">
    <property type="entry name" value="DNA breaking-rejoining enzymes"/>
    <property type="match status" value="1"/>
</dbReference>
<dbReference type="AlphaFoldDB" id="A0AAN9C1M7"/>
<comment type="caution">
    <text evidence="4">The sequence shown here is derived from an EMBL/GenBank/DDBJ whole genome shotgun (WGS) entry which is preliminary data.</text>
</comment>
<protein>
    <recommendedName>
        <fullName evidence="3">Tyr recombinase domain-containing protein</fullName>
    </recommendedName>
</protein>
<accession>A0AAN9C1M7</accession>
<dbReference type="Pfam" id="PF00589">
    <property type="entry name" value="Phage_integrase"/>
    <property type="match status" value="1"/>
</dbReference>
<evidence type="ECO:0000256" key="1">
    <source>
        <dbReference type="ARBA" id="ARBA00023172"/>
    </source>
</evidence>